<dbReference type="KEGG" id="goq:ACH46_09960"/>
<name>A0A0N9N369_9ACTN</name>
<gene>
    <name evidence="1" type="ORF">ACH46_09960</name>
</gene>
<protein>
    <recommendedName>
        <fullName evidence="3">Monooxygenase</fullName>
    </recommendedName>
</protein>
<reference evidence="2" key="1">
    <citation type="submission" date="2015-06" db="EMBL/GenBank/DDBJ databases">
        <title>Complete genome sequence and metabolic analysis of phthalate degradation pathway in Gordonia sp. QH-11.</title>
        <authorList>
            <person name="Jin D."/>
            <person name="Kong X."/>
            <person name="Bai Z."/>
        </authorList>
    </citation>
    <scope>NUCLEOTIDE SEQUENCE [LARGE SCALE GENOMIC DNA]</scope>
    <source>
        <strain evidence="2">QH-11</strain>
    </source>
</reference>
<dbReference type="EMBL" id="CP011853">
    <property type="protein sequence ID" value="ALG84760.1"/>
    <property type="molecule type" value="Genomic_DNA"/>
</dbReference>
<organism evidence="1 2">
    <name type="scientific">Gordonia phthalatica</name>
    <dbReference type="NCBI Taxonomy" id="1136941"/>
    <lineage>
        <taxon>Bacteria</taxon>
        <taxon>Bacillati</taxon>
        <taxon>Actinomycetota</taxon>
        <taxon>Actinomycetes</taxon>
        <taxon>Mycobacteriales</taxon>
        <taxon>Gordoniaceae</taxon>
        <taxon>Gordonia</taxon>
    </lineage>
</organism>
<proteinExistence type="predicted"/>
<evidence type="ECO:0008006" key="3">
    <source>
        <dbReference type="Google" id="ProtNLM"/>
    </source>
</evidence>
<accession>A0A0N9N369</accession>
<keyword evidence="2" id="KW-1185">Reference proteome</keyword>
<evidence type="ECO:0000313" key="1">
    <source>
        <dbReference type="EMBL" id="ALG84760.1"/>
    </source>
</evidence>
<reference evidence="1 2" key="2">
    <citation type="journal article" date="2017" name="Int. J. Syst. Evol. Microbiol.">
        <title>Gordonia phthalatica sp. nov., a di-n-butyl phthalate-degrading bacterium isolated from activated sludge.</title>
        <authorList>
            <person name="Jin D."/>
            <person name="Kong X."/>
            <person name="Jia M."/>
            <person name="Yu X."/>
            <person name="Wang X."/>
            <person name="Zhuang X."/>
            <person name="Deng Y."/>
            <person name="Bai Z."/>
        </authorList>
    </citation>
    <scope>NUCLEOTIDE SEQUENCE [LARGE SCALE GENOMIC DNA]</scope>
    <source>
        <strain evidence="1 2">QH-11</strain>
    </source>
</reference>
<evidence type="ECO:0000313" key="2">
    <source>
        <dbReference type="Proteomes" id="UP000063789"/>
    </source>
</evidence>
<sequence>MIARFYVLDVPENEGVVDVVSRTDGVEVVKVGPYCRITGDDEVEVDRRATGARHAVWYSSVAGLEGSRIVQHDKDALRVVSR</sequence>
<dbReference type="Proteomes" id="UP000063789">
    <property type="component" value="Chromosome"/>
</dbReference>
<dbReference type="STRING" id="1136941.ACH46_09960"/>
<dbReference type="AlphaFoldDB" id="A0A0N9N369"/>
<dbReference type="PATRIC" id="fig|1136941.3.peg.2023"/>